<organism evidence="3 4">
    <name type="scientific">Ceratina calcarata</name>
    <dbReference type="NCBI Taxonomy" id="156304"/>
    <lineage>
        <taxon>Eukaryota</taxon>
        <taxon>Metazoa</taxon>
        <taxon>Ecdysozoa</taxon>
        <taxon>Arthropoda</taxon>
        <taxon>Hexapoda</taxon>
        <taxon>Insecta</taxon>
        <taxon>Pterygota</taxon>
        <taxon>Neoptera</taxon>
        <taxon>Endopterygota</taxon>
        <taxon>Hymenoptera</taxon>
        <taxon>Apocrita</taxon>
        <taxon>Aculeata</taxon>
        <taxon>Apoidea</taxon>
        <taxon>Anthophila</taxon>
        <taxon>Apidae</taxon>
        <taxon>Ceratina</taxon>
        <taxon>Zadontomerus</taxon>
    </lineage>
</organism>
<keyword evidence="2" id="KW-0472">Membrane</keyword>
<keyword evidence="2" id="KW-1133">Transmembrane helix</keyword>
<evidence type="ECO:0000256" key="1">
    <source>
        <dbReference type="SAM" id="MobiDB-lite"/>
    </source>
</evidence>
<proteinExistence type="predicted"/>
<protein>
    <submittedName>
        <fullName evidence="4">Uncharacterized protein LOC113465197</fullName>
    </submittedName>
</protein>
<feature type="transmembrane region" description="Helical" evidence="2">
    <location>
        <begin position="6"/>
        <end position="23"/>
    </location>
</feature>
<gene>
    <name evidence="4" type="primary">LOC113465197</name>
</gene>
<evidence type="ECO:0000256" key="2">
    <source>
        <dbReference type="SAM" id="Phobius"/>
    </source>
</evidence>
<evidence type="ECO:0000313" key="4">
    <source>
        <dbReference type="RefSeq" id="XP_026675205.1"/>
    </source>
</evidence>
<evidence type="ECO:0000313" key="3">
    <source>
        <dbReference type="Proteomes" id="UP000694925"/>
    </source>
</evidence>
<keyword evidence="3" id="KW-1185">Reference proteome</keyword>
<sequence length="110" mass="13039">MTLPLYFSIFWIIGIVWVNHTVIPRCTLLTYTNQILKTCKFVTQILYFWCSENTTNNRKVNFNINSTRRGSKISDDSSDGSDNENYKQRKRKLKYEAKTRWPSRTSVDTM</sequence>
<dbReference type="AlphaFoldDB" id="A0AAJ7WG95"/>
<feature type="region of interest" description="Disordered" evidence="1">
    <location>
        <begin position="67"/>
        <end position="110"/>
    </location>
</feature>
<name>A0AAJ7WG95_9HYME</name>
<dbReference type="RefSeq" id="XP_026675205.1">
    <property type="nucleotide sequence ID" value="XM_026819404.1"/>
</dbReference>
<dbReference type="GeneID" id="113465197"/>
<reference evidence="4" key="1">
    <citation type="submission" date="2025-08" db="UniProtKB">
        <authorList>
            <consortium name="RefSeq"/>
        </authorList>
    </citation>
    <scope>IDENTIFICATION</scope>
    <source>
        <tissue evidence="4">Whole body</tissue>
    </source>
</reference>
<accession>A0AAJ7WG95</accession>
<dbReference type="Proteomes" id="UP000694925">
    <property type="component" value="Unplaced"/>
</dbReference>
<keyword evidence="2" id="KW-0812">Transmembrane</keyword>
<dbReference type="KEGG" id="ccal:113465197"/>